<feature type="transmembrane region" description="Helical" evidence="7">
    <location>
        <begin position="162"/>
        <end position="184"/>
    </location>
</feature>
<keyword evidence="5 7" id="KW-0472">Membrane</keyword>
<feature type="transmembrane region" description="Helical" evidence="7">
    <location>
        <begin position="390"/>
        <end position="411"/>
    </location>
</feature>
<feature type="domain" description="Major facilitator superfamily (MFS) profile" evidence="8">
    <location>
        <begin position="63"/>
        <end position="481"/>
    </location>
</feature>
<feature type="transmembrane region" description="Helical" evidence="7">
    <location>
        <begin position="298"/>
        <end position="319"/>
    </location>
</feature>
<dbReference type="Proteomes" id="UP000039046">
    <property type="component" value="Unassembled WGS sequence"/>
</dbReference>
<dbReference type="PANTHER" id="PTHR43791:SF91">
    <property type="entry name" value="MAJOR FACILITATOR SUPERFAMILY (MFS) PROFILE DOMAIN-CONTAINING PROTEIN-RELATED"/>
    <property type="match status" value="1"/>
</dbReference>
<feature type="transmembrane region" description="Helical" evidence="7">
    <location>
        <begin position="196"/>
        <end position="216"/>
    </location>
</feature>
<feature type="region of interest" description="Disordered" evidence="6">
    <location>
        <begin position="1"/>
        <end position="26"/>
    </location>
</feature>
<feature type="transmembrane region" description="Helical" evidence="7">
    <location>
        <begin position="140"/>
        <end position="156"/>
    </location>
</feature>
<feature type="transmembrane region" description="Helical" evidence="7">
    <location>
        <begin position="456"/>
        <end position="476"/>
    </location>
</feature>
<dbReference type="PANTHER" id="PTHR43791">
    <property type="entry name" value="PERMEASE-RELATED"/>
    <property type="match status" value="1"/>
</dbReference>
<dbReference type="SUPFAM" id="SSF103473">
    <property type="entry name" value="MFS general substrate transporter"/>
    <property type="match status" value="1"/>
</dbReference>
<feature type="transmembrane region" description="Helical" evidence="7">
    <location>
        <begin position="106"/>
        <end position="128"/>
    </location>
</feature>
<evidence type="ECO:0000256" key="3">
    <source>
        <dbReference type="ARBA" id="ARBA00022692"/>
    </source>
</evidence>
<comment type="subcellular location">
    <subcellularLocation>
        <location evidence="1">Membrane</location>
        <topology evidence="1">Multi-pass membrane protein</topology>
    </subcellularLocation>
</comment>
<dbReference type="InterPro" id="IPR036259">
    <property type="entry name" value="MFS_trans_sf"/>
</dbReference>
<evidence type="ECO:0000256" key="1">
    <source>
        <dbReference type="ARBA" id="ARBA00004141"/>
    </source>
</evidence>
<dbReference type="Pfam" id="PF07690">
    <property type="entry name" value="MFS_1"/>
    <property type="match status" value="1"/>
</dbReference>
<dbReference type="HOGENOM" id="CLU_001265_0_0_1"/>
<dbReference type="Gene3D" id="1.20.1250.20">
    <property type="entry name" value="MFS general substrate transporter like domains"/>
    <property type="match status" value="2"/>
</dbReference>
<feature type="transmembrane region" description="Helical" evidence="7">
    <location>
        <begin position="365"/>
        <end position="384"/>
    </location>
</feature>
<evidence type="ECO:0000256" key="7">
    <source>
        <dbReference type="SAM" id="Phobius"/>
    </source>
</evidence>
<dbReference type="GO" id="GO:0016020">
    <property type="term" value="C:membrane"/>
    <property type="evidence" value="ECO:0007669"/>
    <property type="project" value="UniProtKB-SubCell"/>
</dbReference>
<organism evidence="9 10">
    <name type="scientific">[Torrubiella] hemipterigena</name>
    <dbReference type="NCBI Taxonomy" id="1531966"/>
    <lineage>
        <taxon>Eukaryota</taxon>
        <taxon>Fungi</taxon>
        <taxon>Dikarya</taxon>
        <taxon>Ascomycota</taxon>
        <taxon>Pezizomycotina</taxon>
        <taxon>Sordariomycetes</taxon>
        <taxon>Hypocreomycetidae</taxon>
        <taxon>Hypocreales</taxon>
        <taxon>Clavicipitaceae</taxon>
        <taxon>Clavicipitaceae incertae sedis</taxon>
        <taxon>'Torrubiella' clade</taxon>
    </lineage>
</organism>
<proteinExistence type="predicted"/>
<evidence type="ECO:0000256" key="2">
    <source>
        <dbReference type="ARBA" id="ARBA00022448"/>
    </source>
</evidence>
<dbReference type="PROSITE" id="PS50850">
    <property type="entry name" value="MFS"/>
    <property type="match status" value="1"/>
</dbReference>
<keyword evidence="2" id="KW-0813">Transport</keyword>
<evidence type="ECO:0000313" key="9">
    <source>
        <dbReference type="EMBL" id="CEJ82921.1"/>
    </source>
</evidence>
<accession>A0A0A1SX59</accession>
<feature type="compositionally biased region" description="Low complexity" evidence="6">
    <location>
        <begin position="9"/>
        <end position="21"/>
    </location>
</feature>
<dbReference type="GO" id="GO:0022857">
    <property type="term" value="F:transmembrane transporter activity"/>
    <property type="evidence" value="ECO:0007669"/>
    <property type="project" value="InterPro"/>
</dbReference>
<keyword evidence="4 7" id="KW-1133">Transmembrane helix</keyword>
<keyword evidence="10" id="KW-1185">Reference proteome</keyword>
<feature type="transmembrane region" description="Helical" evidence="7">
    <location>
        <begin position="228"/>
        <end position="250"/>
    </location>
</feature>
<dbReference type="OrthoDB" id="2985014at2759"/>
<gene>
    <name evidence="9" type="ORF">VHEMI02961</name>
</gene>
<keyword evidence="3 7" id="KW-0812">Transmembrane</keyword>
<dbReference type="EMBL" id="CDHN01000001">
    <property type="protein sequence ID" value="CEJ82921.1"/>
    <property type="molecule type" value="Genomic_DNA"/>
</dbReference>
<feature type="transmembrane region" description="Helical" evidence="7">
    <location>
        <begin position="423"/>
        <end position="444"/>
    </location>
</feature>
<reference evidence="9 10" key="1">
    <citation type="journal article" date="2015" name="Genome Announc.">
        <title>Draft Genome Sequence and Gene Annotation of the Entomopathogenic Fungus Verticillium hemipterigenum.</title>
        <authorList>
            <person name="Horn F."/>
            <person name="Habel A."/>
            <person name="Scharf D.H."/>
            <person name="Dworschak J."/>
            <person name="Brakhage A.A."/>
            <person name="Guthke R."/>
            <person name="Hertweck C."/>
            <person name="Linde J."/>
        </authorList>
    </citation>
    <scope>NUCLEOTIDE SEQUENCE [LARGE SCALE GENOMIC DNA]</scope>
</reference>
<dbReference type="InterPro" id="IPR011701">
    <property type="entry name" value="MFS"/>
</dbReference>
<dbReference type="AlphaFoldDB" id="A0A0A1SX59"/>
<evidence type="ECO:0000313" key="10">
    <source>
        <dbReference type="Proteomes" id="UP000039046"/>
    </source>
</evidence>
<dbReference type="InterPro" id="IPR020846">
    <property type="entry name" value="MFS_dom"/>
</dbReference>
<evidence type="ECO:0000256" key="5">
    <source>
        <dbReference type="ARBA" id="ARBA00023136"/>
    </source>
</evidence>
<sequence>MSSSDEPPKYAADPASAATPAVKETAQVDLRSGSDKAQMTVGEAHGFSLEEEKALLRRVDWRLVPMCALIFMVKSIDVNNAANARIMNQGTPQNILKQLKMTGDDFNFVSTVYFIPFLVFEIPSLLLIKRMLPSRFQARIMFTWGIALACHAAVTTKTGIYIARFFLGLLEAGMFPGVILQLAYWYRADEMPMRLLWFYAFEFFSNVISALLAFGFDYVSGKGGLSGWQWLFLIEGIITILFSVAVWFALPDFPEQAKWLTPRERAFLQARLPENAPRSAEAHFDKSEIVAALKDIRLWLFTLIFATKTVGSSGLNFYLPTIVADLKLTSIAKSQLLTIPASVVPLFMIALSSWLVNSRHVPSPLIALIYSIITLACYSVLYTYPNLGGVYAATIITGSISHAWFPIMWPWRLQTTSRATGSAFAIGFVNSLGQIGSLVGPQIFRSQYKPKYTVSFGVAMGFTGLCIIFTAVTWWFTRVTEKQTRDARKRRIAAAKNNEYLREDVDVDADFAEKPTTMKKTIPV</sequence>
<evidence type="ECO:0000259" key="8">
    <source>
        <dbReference type="PROSITE" id="PS50850"/>
    </source>
</evidence>
<evidence type="ECO:0000256" key="4">
    <source>
        <dbReference type="ARBA" id="ARBA00022989"/>
    </source>
</evidence>
<feature type="transmembrane region" description="Helical" evidence="7">
    <location>
        <begin position="339"/>
        <end position="356"/>
    </location>
</feature>
<evidence type="ECO:0000256" key="6">
    <source>
        <dbReference type="SAM" id="MobiDB-lite"/>
    </source>
</evidence>
<name>A0A0A1SX59_9HYPO</name>
<protein>
    <recommendedName>
        <fullName evidence="8">Major facilitator superfamily (MFS) profile domain-containing protein</fullName>
    </recommendedName>
</protein>